<evidence type="ECO:0000256" key="4">
    <source>
        <dbReference type="ARBA" id="ARBA00022679"/>
    </source>
</evidence>
<keyword evidence="6" id="KW-0418">Kinase</keyword>
<evidence type="ECO:0000256" key="3">
    <source>
        <dbReference type="ARBA" id="ARBA00022553"/>
    </source>
</evidence>
<dbReference type="InterPro" id="IPR036890">
    <property type="entry name" value="HATPase_C_sf"/>
</dbReference>
<accession>A0A4R9KBC7</accession>
<evidence type="ECO:0000256" key="2">
    <source>
        <dbReference type="ARBA" id="ARBA00012438"/>
    </source>
</evidence>
<dbReference type="PROSITE" id="PS50112">
    <property type="entry name" value="PAS"/>
    <property type="match status" value="1"/>
</dbReference>
<reference evidence="10" key="1">
    <citation type="journal article" date="2019" name="PLoS Negl. Trop. Dis.">
        <title>Revisiting the worldwide diversity of Leptospira species in the environment.</title>
        <authorList>
            <person name="Vincent A.T."/>
            <person name="Schiettekatte O."/>
            <person name="Bourhy P."/>
            <person name="Veyrier F.J."/>
            <person name="Picardeau M."/>
        </authorList>
    </citation>
    <scope>NUCLEOTIDE SEQUENCE [LARGE SCALE GENOMIC DNA]</scope>
    <source>
        <strain evidence="10">201702476</strain>
    </source>
</reference>
<dbReference type="SMART" id="SM00091">
    <property type="entry name" value="PAS"/>
    <property type="match status" value="1"/>
</dbReference>
<evidence type="ECO:0000256" key="7">
    <source>
        <dbReference type="ARBA" id="ARBA00022840"/>
    </source>
</evidence>
<dbReference type="AlphaFoldDB" id="A0A4R9KBC7"/>
<evidence type="ECO:0000256" key="5">
    <source>
        <dbReference type="ARBA" id="ARBA00022741"/>
    </source>
</evidence>
<evidence type="ECO:0000259" key="9">
    <source>
        <dbReference type="PROSITE" id="PS50112"/>
    </source>
</evidence>
<comment type="catalytic activity">
    <reaction evidence="1">
        <text>ATP + protein L-histidine = ADP + protein N-phospho-L-histidine.</text>
        <dbReference type="EC" id="2.7.13.3"/>
    </reaction>
</comment>
<dbReference type="SUPFAM" id="SSF55785">
    <property type="entry name" value="PYP-like sensor domain (PAS domain)"/>
    <property type="match status" value="1"/>
</dbReference>
<dbReference type="Proteomes" id="UP000297693">
    <property type="component" value="Unassembled WGS sequence"/>
</dbReference>
<dbReference type="EMBL" id="RQGD01000010">
    <property type="protein sequence ID" value="TGL62123.1"/>
    <property type="molecule type" value="Genomic_DNA"/>
</dbReference>
<dbReference type="PANTHER" id="PTHR41523">
    <property type="entry name" value="TWO-COMPONENT SYSTEM SENSOR PROTEIN"/>
    <property type="match status" value="1"/>
</dbReference>
<dbReference type="Pfam" id="PF13426">
    <property type="entry name" value="PAS_9"/>
    <property type="match status" value="1"/>
</dbReference>
<dbReference type="InterPro" id="IPR011495">
    <property type="entry name" value="Sig_transdc_His_kin_sub2_dim/P"/>
</dbReference>
<evidence type="ECO:0000256" key="1">
    <source>
        <dbReference type="ARBA" id="ARBA00000085"/>
    </source>
</evidence>
<dbReference type="InterPro" id="IPR000014">
    <property type="entry name" value="PAS"/>
</dbReference>
<dbReference type="InterPro" id="IPR035965">
    <property type="entry name" value="PAS-like_dom_sf"/>
</dbReference>
<dbReference type="Pfam" id="PF02518">
    <property type="entry name" value="HATPase_c"/>
    <property type="match status" value="1"/>
</dbReference>
<gene>
    <name evidence="10" type="ORF">EHQ58_02655</name>
</gene>
<dbReference type="GO" id="GO:0005524">
    <property type="term" value="F:ATP binding"/>
    <property type="evidence" value="ECO:0007669"/>
    <property type="project" value="UniProtKB-KW"/>
</dbReference>
<keyword evidence="5" id="KW-0547">Nucleotide-binding</keyword>
<dbReference type="Gene3D" id="3.30.450.20">
    <property type="entry name" value="PAS domain"/>
    <property type="match status" value="1"/>
</dbReference>
<organism evidence="10 11">
    <name type="scientific">Leptospira ognonensis</name>
    <dbReference type="NCBI Taxonomy" id="2484945"/>
    <lineage>
        <taxon>Bacteria</taxon>
        <taxon>Pseudomonadati</taxon>
        <taxon>Spirochaetota</taxon>
        <taxon>Spirochaetia</taxon>
        <taxon>Leptospirales</taxon>
        <taxon>Leptospiraceae</taxon>
        <taxon>Leptospira</taxon>
    </lineage>
</organism>
<dbReference type="SMART" id="SM00387">
    <property type="entry name" value="HATPase_c"/>
    <property type="match status" value="1"/>
</dbReference>
<evidence type="ECO:0000313" key="10">
    <source>
        <dbReference type="EMBL" id="TGL62123.1"/>
    </source>
</evidence>
<dbReference type="PROSITE" id="PS50109">
    <property type="entry name" value="HIS_KIN"/>
    <property type="match status" value="1"/>
</dbReference>
<feature type="domain" description="Histidine kinase" evidence="8">
    <location>
        <begin position="139"/>
        <end position="331"/>
    </location>
</feature>
<name>A0A4R9KBC7_9LEPT</name>
<keyword evidence="7" id="KW-0067">ATP-binding</keyword>
<dbReference type="NCBIfam" id="TIGR00229">
    <property type="entry name" value="sensory_box"/>
    <property type="match status" value="1"/>
</dbReference>
<dbReference type="GO" id="GO:0004673">
    <property type="term" value="F:protein histidine kinase activity"/>
    <property type="evidence" value="ECO:0007669"/>
    <property type="project" value="UniProtKB-EC"/>
</dbReference>
<dbReference type="SUPFAM" id="SSF55874">
    <property type="entry name" value="ATPase domain of HSP90 chaperone/DNA topoisomerase II/histidine kinase"/>
    <property type="match status" value="1"/>
</dbReference>
<evidence type="ECO:0000259" key="8">
    <source>
        <dbReference type="PROSITE" id="PS50109"/>
    </source>
</evidence>
<dbReference type="CDD" id="cd00130">
    <property type="entry name" value="PAS"/>
    <property type="match status" value="1"/>
</dbReference>
<dbReference type="PANTHER" id="PTHR41523:SF8">
    <property type="entry name" value="ETHYLENE RESPONSE SENSOR PROTEIN"/>
    <property type="match status" value="1"/>
</dbReference>
<dbReference type="InterPro" id="IPR003594">
    <property type="entry name" value="HATPase_dom"/>
</dbReference>
<sequence>MNPSGLEKQFYDFFERNTSVMLLINPEIGKILDANPSAQQFYGFTRNQLIGMPISQLNLLSPEKILEEMKLAVSEKRNYFRFQHRLSNGEIRNVEVHSTPLISNQETLLFSIIHDVTDRTLAEAKVATLLDEKEILLREVHHRIKNNMSMIYSLLELQIDSIKHPSAISALTDAASRVQSMAMLYDKLYLTQDYDQISVSQYLNSLTSEIVSNFPNSEFISLELDIDDADLDVKRLQYLGIIVNEILTNIMKYAFEKHQEGNISISGRILNTDYLMSIKDNGKGMPESIDFENPSGFGLSLIQFLSKRLNAILSIERKNGTEIHIRLPIKIS</sequence>
<protein>
    <recommendedName>
        <fullName evidence="2">histidine kinase</fullName>
        <ecNumber evidence="2">2.7.13.3</ecNumber>
    </recommendedName>
</protein>
<keyword evidence="3" id="KW-0597">Phosphoprotein</keyword>
<dbReference type="InterPro" id="IPR005467">
    <property type="entry name" value="His_kinase_dom"/>
</dbReference>
<proteinExistence type="predicted"/>
<evidence type="ECO:0000256" key="6">
    <source>
        <dbReference type="ARBA" id="ARBA00022777"/>
    </source>
</evidence>
<evidence type="ECO:0000313" key="11">
    <source>
        <dbReference type="Proteomes" id="UP000297693"/>
    </source>
</evidence>
<dbReference type="RefSeq" id="WP_135621797.1">
    <property type="nucleotide sequence ID" value="NZ_RQGD01000010.1"/>
</dbReference>
<keyword evidence="4" id="KW-0808">Transferase</keyword>
<dbReference type="Pfam" id="PF07568">
    <property type="entry name" value="HisKA_2"/>
    <property type="match status" value="1"/>
</dbReference>
<keyword evidence="11" id="KW-1185">Reference proteome</keyword>
<feature type="domain" description="PAS" evidence="9">
    <location>
        <begin position="6"/>
        <end position="63"/>
    </location>
</feature>
<dbReference type="EC" id="2.7.13.3" evidence="2"/>
<dbReference type="OrthoDB" id="9806821at2"/>
<dbReference type="Gene3D" id="3.30.565.10">
    <property type="entry name" value="Histidine kinase-like ATPase, C-terminal domain"/>
    <property type="match status" value="1"/>
</dbReference>
<comment type="caution">
    <text evidence="10">The sequence shown here is derived from an EMBL/GenBank/DDBJ whole genome shotgun (WGS) entry which is preliminary data.</text>
</comment>